<keyword evidence="2" id="KW-0436">Ligase</keyword>
<gene>
    <name evidence="7" type="ORF">OG626_32300</name>
</gene>
<dbReference type="Pfam" id="PF13193">
    <property type="entry name" value="AMP-binding_C"/>
    <property type="match status" value="1"/>
</dbReference>
<sequence length="551" mass="59285">MPHQTIADLLLARAGDDHPGLLTRERSWTWGEVVEESAARASWAEKLRTEGPFHIGVLLDNRPEYVFWLGAAALAGAAVVGINPTRRGAELESEVRHTDCQVIVTDRAGAALLDGLDIGVDRDRFLVVDTPEYGTGLAAHAGRPGPAPDVTATTRMLLLLTSGTTGMSKAAICSQGRLAALGASNSAKYDITRDDTCYCPMPLFHGNALMALWAPALTAGATIALTPKFSASGFLPDVRHFGATYFTYVGKAIGYILARPGTGEDADNLLTHAFGTEASPEDAELFRSRFGCRLIEGYGSSEGSGMLKLASDAPTGALGMPAREGVRIVDPTTRKTCPPAELDSYGRVRNPEEAIGEIVDTEGAGRFEGYYNNEAANAERVRHGWYWTGDLGYVDEAGYFYFAGRSGDWIRVDGENISALLTERILRRHPGVVAAGAFGVPDPRSGDQVMAAVEIADGTVFDDLDLPAFLARQEDLGSKGAPRYVRVSHALPTTGSNKLRKKEMQLDGWRTDDPVYRWEGRGGPAYGLMTEDDKAALRGEFLANGRGRFLP</sequence>
<evidence type="ECO:0000259" key="5">
    <source>
        <dbReference type="Pfam" id="PF00501"/>
    </source>
</evidence>
<dbReference type="AlphaFoldDB" id="A0AAU3H5B5"/>
<dbReference type="PROSITE" id="PS00455">
    <property type="entry name" value="AMP_BINDING"/>
    <property type="match status" value="1"/>
</dbReference>
<evidence type="ECO:0000256" key="4">
    <source>
        <dbReference type="ARBA" id="ARBA00022840"/>
    </source>
</evidence>
<dbReference type="PANTHER" id="PTHR43107:SF15">
    <property type="entry name" value="FATTY ACID TRANSPORT PROTEIN 3, ISOFORM A"/>
    <property type="match status" value="1"/>
</dbReference>
<protein>
    <submittedName>
        <fullName evidence="7">AMP-binding protein</fullName>
    </submittedName>
</protein>
<dbReference type="GO" id="GO:0005324">
    <property type="term" value="F:long-chain fatty acid transmembrane transporter activity"/>
    <property type="evidence" value="ECO:0007669"/>
    <property type="project" value="TreeGrafter"/>
</dbReference>
<dbReference type="Pfam" id="PF00501">
    <property type="entry name" value="AMP-binding"/>
    <property type="match status" value="1"/>
</dbReference>
<evidence type="ECO:0000259" key="6">
    <source>
        <dbReference type="Pfam" id="PF13193"/>
    </source>
</evidence>
<dbReference type="GO" id="GO:0004467">
    <property type="term" value="F:long-chain fatty acid-CoA ligase activity"/>
    <property type="evidence" value="ECO:0007669"/>
    <property type="project" value="TreeGrafter"/>
</dbReference>
<dbReference type="InterPro" id="IPR042099">
    <property type="entry name" value="ANL_N_sf"/>
</dbReference>
<dbReference type="Gene3D" id="3.40.50.12780">
    <property type="entry name" value="N-terminal domain of ligase-like"/>
    <property type="match status" value="1"/>
</dbReference>
<dbReference type="GO" id="GO:0044539">
    <property type="term" value="P:long-chain fatty acid import into cell"/>
    <property type="evidence" value="ECO:0007669"/>
    <property type="project" value="TreeGrafter"/>
</dbReference>
<name>A0AAU3H5B5_9ACTN</name>
<feature type="domain" description="AMP-dependent synthetase/ligase" evidence="5">
    <location>
        <begin position="17"/>
        <end position="371"/>
    </location>
</feature>
<dbReference type="SUPFAM" id="SSF56801">
    <property type="entry name" value="Acetyl-CoA synthetase-like"/>
    <property type="match status" value="1"/>
</dbReference>
<dbReference type="Gene3D" id="3.30.300.30">
    <property type="match status" value="1"/>
</dbReference>
<dbReference type="GO" id="GO:0005524">
    <property type="term" value="F:ATP binding"/>
    <property type="evidence" value="ECO:0007669"/>
    <property type="project" value="UniProtKB-KW"/>
</dbReference>
<accession>A0AAU3H5B5</accession>
<proteinExistence type="inferred from homology"/>
<organism evidence="7">
    <name type="scientific">Streptomyces sp. NBC_01401</name>
    <dbReference type="NCBI Taxonomy" id="2903854"/>
    <lineage>
        <taxon>Bacteria</taxon>
        <taxon>Bacillati</taxon>
        <taxon>Actinomycetota</taxon>
        <taxon>Actinomycetes</taxon>
        <taxon>Kitasatosporales</taxon>
        <taxon>Streptomycetaceae</taxon>
        <taxon>Streptomyces</taxon>
    </lineage>
</organism>
<dbReference type="InterPro" id="IPR020845">
    <property type="entry name" value="AMP-binding_CS"/>
</dbReference>
<dbReference type="InterPro" id="IPR045851">
    <property type="entry name" value="AMP-bd_C_sf"/>
</dbReference>
<dbReference type="GO" id="GO:0005886">
    <property type="term" value="C:plasma membrane"/>
    <property type="evidence" value="ECO:0007669"/>
    <property type="project" value="TreeGrafter"/>
</dbReference>
<evidence type="ECO:0000256" key="2">
    <source>
        <dbReference type="ARBA" id="ARBA00022598"/>
    </source>
</evidence>
<dbReference type="InterPro" id="IPR000873">
    <property type="entry name" value="AMP-dep_synth/lig_dom"/>
</dbReference>
<keyword evidence="4" id="KW-0067">ATP-binding</keyword>
<dbReference type="PANTHER" id="PTHR43107">
    <property type="entry name" value="LONG-CHAIN FATTY ACID TRANSPORT PROTEIN"/>
    <property type="match status" value="1"/>
</dbReference>
<comment type="similarity">
    <text evidence="1">Belongs to the ATP-dependent AMP-binding enzyme family.</text>
</comment>
<evidence type="ECO:0000313" key="7">
    <source>
        <dbReference type="EMBL" id="WTY99251.1"/>
    </source>
</evidence>
<dbReference type="InterPro" id="IPR025110">
    <property type="entry name" value="AMP-bd_C"/>
</dbReference>
<reference evidence="7" key="1">
    <citation type="submission" date="2022-10" db="EMBL/GenBank/DDBJ databases">
        <title>The complete genomes of actinobacterial strains from the NBC collection.</title>
        <authorList>
            <person name="Joergensen T.S."/>
            <person name="Alvarez Arevalo M."/>
            <person name="Sterndorff E.B."/>
            <person name="Faurdal D."/>
            <person name="Vuksanovic O."/>
            <person name="Mourched A.-S."/>
            <person name="Charusanti P."/>
            <person name="Shaw S."/>
            <person name="Blin K."/>
            <person name="Weber T."/>
        </authorList>
    </citation>
    <scope>NUCLEOTIDE SEQUENCE</scope>
    <source>
        <strain evidence="7">NBC_01401</strain>
    </source>
</reference>
<dbReference type="EMBL" id="CP109535">
    <property type="protein sequence ID" value="WTY99251.1"/>
    <property type="molecule type" value="Genomic_DNA"/>
</dbReference>
<keyword evidence="3" id="KW-0547">Nucleotide-binding</keyword>
<feature type="domain" description="AMP-binding enzyme C-terminal" evidence="6">
    <location>
        <begin position="423"/>
        <end position="498"/>
    </location>
</feature>
<evidence type="ECO:0000256" key="3">
    <source>
        <dbReference type="ARBA" id="ARBA00022741"/>
    </source>
</evidence>
<evidence type="ECO:0000256" key="1">
    <source>
        <dbReference type="ARBA" id="ARBA00006432"/>
    </source>
</evidence>